<dbReference type="Proteomes" id="UP001153678">
    <property type="component" value="Unassembled WGS sequence"/>
</dbReference>
<accession>A0A9W4T9T9</accession>
<sequence length="44" mass="5076">SKDASTTTAQEHLWCDHRIDKDYLEKPVKTDGDIRAAIKYITLK</sequence>
<organism evidence="1 2">
    <name type="scientific">Funneliformis geosporum</name>
    <dbReference type="NCBI Taxonomy" id="1117311"/>
    <lineage>
        <taxon>Eukaryota</taxon>
        <taxon>Fungi</taxon>
        <taxon>Fungi incertae sedis</taxon>
        <taxon>Mucoromycota</taxon>
        <taxon>Glomeromycotina</taxon>
        <taxon>Glomeromycetes</taxon>
        <taxon>Glomerales</taxon>
        <taxon>Glomeraceae</taxon>
        <taxon>Funneliformis</taxon>
    </lineage>
</organism>
<dbReference type="OrthoDB" id="10393266at2759"/>
<feature type="non-terminal residue" evidence="1">
    <location>
        <position position="1"/>
    </location>
</feature>
<evidence type="ECO:0000313" key="2">
    <source>
        <dbReference type="Proteomes" id="UP001153678"/>
    </source>
</evidence>
<protein>
    <submittedName>
        <fullName evidence="1">14394_t:CDS:1</fullName>
    </submittedName>
</protein>
<reference evidence="1" key="1">
    <citation type="submission" date="2022-08" db="EMBL/GenBank/DDBJ databases">
        <authorList>
            <person name="Kallberg Y."/>
            <person name="Tangrot J."/>
            <person name="Rosling A."/>
        </authorList>
    </citation>
    <scope>NUCLEOTIDE SEQUENCE</scope>
    <source>
        <strain evidence="1">Wild A</strain>
    </source>
</reference>
<name>A0A9W4T9T9_9GLOM</name>
<dbReference type="EMBL" id="CAMKVN010016737">
    <property type="protein sequence ID" value="CAI2197637.1"/>
    <property type="molecule type" value="Genomic_DNA"/>
</dbReference>
<dbReference type="AlphaFoldDB" id="A0A9W4T9T9"/>
<gene>
    <name evidence="1" type="ORF">FWILDA_LOCUS18176</name>
</gene>
<comment type="caution">
    <text evidence="1">The sequence shown here is derived from an EMBL/GenBank/DDBJ whole genome shotgun (WGS) entry which is preliminary data.</text>
</comment>
<proteinExistence type="predicted"/>
<keyword evidence="2" id="KW-1185">Reference proteome</keyword>
<evidence type="ECO:0000313" key="1">
    <source>
        <dbReference type="EMBL" id="CAI2197637.1"/>
    </source>
</evidence>
<feature type="non-terminal residue" evidence="1">
    <location>
        <position position="44"/>
    </location>
</feature>